<dbReference type="GO" id="GO:0140664">
    <property type="term" value="F:ATP-dependent DNA damage sensor activity"/>
    <property type="evidence" value="ECO:0007669"/>
    <property type="project" value="InterPro"/>
</dbReference>
<dbReference type="SUPFAM" id="SSF54211">
    <property type="entry name" value="Ribosomal protein S5 domain 2-like"/>
    <property type="match status" value="1"/>
</dbReference>
<dbReference type="CDD" id="cd03484">
    <property type="entry name" value="MutL_Trans_hPMS_2_like"/>
    <property type="match status" value="1"/>
</dbReference>
<dbReference type="SMART" id="SM01340">
    <property type="entry name" value="DNA_mis_repair"/>
    <property type="match status" value="1"/>
</dbReference>
<dbReference type="Pfam" id="PF08676">
    <property type="entry name" value="MutL_C"/>
    <property type="match status" value="1"/>
</dbReference>
<proteinExistence type="inferred from homology"/>
<dbReference type="Gene3D" id="3.30.230.10">
    <property type="match status" value="1"/>
</dbReference>
<dbReference type="Gene3D" id="3.30.1370.100">
    <property type="entry name" value="MutL, C-terminal domain, regulatory subdomain"/>
    <property type="match status" value="1"/>
</dbReference>
<comment type="similarity">
    <text evidence="1">Belongs to the DNA mismatch repair MutL/HexB family.</text>
</comment>
<dbReference type="GO" id="GO:0006298">
    <property type="term" value="P:mismatch repair"/>
    <property type="evidence" value="ECO:0007669"/>
    <property type="project" value="InterPro"/>
</dbReference>
<dbReference type="InterPro" id="IPR036890">
    <property type="entry name" value="HATPase_C_sf"/>
</dbReference>
<evidence type="ECO:0000313" key="5">
    <source>
        <dbReference type="EMBL" id="ODV59577.1"/>
    </source>
</evidence>
<dbReference type="AlphaFoldDB" id="A0A1D2VDN7"/>
<name>A0A1D2VDN7_9ASCO</name>
<dbReference type="InterPro" id="IPR037198">
    <property type="entry name" value="MutL_C_sf"/>
</dbReference>
<evidence type="ECO:0000256" key="1">
    <source>
        <dbReference type="ARBA" id="ARBA00006082"/>
    </source>
</evidence>
<dbReference type="GO" id="GO:0032389">
    <property type="term" value="C:MutLalpha complex"/>
    <property type="evidence" value="ECO:0007669"/>
    <property type="project" value="TreeGrafter"/>
</dbReference>
<protein>
    <recommendedName>
        <fullName evidence="7">DNA mismatch repair protein MutL</fullName>
    </recommendedName>
</protein>
<dbReference type="InterPro" id="IPR042121">
    <property type="entry name" value="MutL_C_regsub"/>
</dbReference>
<dbReference type="STRING" id="1344418.A0A1D2VDN7"/>
<dbReference type="GO" id="GO:0016887">
    <property type="term" value="F:ATP hydrolysis activity"/>
    <property type="evidence" value="ECO:0007669"/>
    <property type="project" value="InterPro"/>
</dbReference>
<dbReference type="EMBL" id="KV454485">
    <property type="protein sequence ID" value="ODV59577.1"/>
    <property type="molecule type" value="Genomic_DNA"/>
</dbReference>
<gene>
    <name evidence="5" type="ORF">ASCRUDRAFT_81886</name>
</gene>
<dbReference type="RefSeq" id="XP_020045884.1">
    <property type="nucleotide sequence ID" value="XM_020194673.1"/>
</dbReference>
<dbReference type="SMART" id="SM00853">
    <property type="entry name" value="MutL_C"/>
    <property type="match status" value="1"/>
</dbReference>
<dbReference type="Pfam" id="PF13589">
    <property type="entry name" value="HATPase_c_3"/>
    <property type="match status" value="1"/>
</dbReference>
<dbReference type="InterPro" id="IPR014721">
    <property type="entry name" value="Ribsml_uS5_D2-typ_fold_subgr"/>
</dbReference>
<dbReference type="GO" id="GO:0030983">
    <property type="term" value="F:mismatched DNA binding"/>
    <property type="evidence" value="ECO:0007669"/>
    <property type="project" value="InterPro"/>
</dbReference>
<reference evidence="6" key="1">
    <citation type="submission" date="2016-05" db="EMBL/GenBank/DDBJ databases">
        <title>Comparative genomics of biotechnologically important yeasts.</title>
        <authorList>
            <consortium name="DOE Joint Genome Institute"/>
            <person name="Riley R."/>
            <person name="Haridas S."/>
            <person name="Wolfe K.H."/>
            <person name="Lopes M.R."/>
            <person name="Hittinger C.T."/>
            <person name="Goker M."/>
            <person name="Salamov A."/>
            <person name="Wisecaver J."/>
            <person name="Long T.M."/>
            <person name="Aerts A.L."/>
            <person name="Barry K."/>
            <person name="Choi C."/>
            <person name="Clum A."/>
            <person name="Coughlan A.Y."/>
            <person name="Deshpande S."/>
            <person name="Douglass A.P."/>
            <person name="Hanson S.J."/>
            <person name="Klenk H.-P."/>
            <person name="Labutti K."/>
            <person name="Lapidus A."/>
            <person name="Lindquist E."/>
            <person name="Lipzen A."/>
            <person name="Meier-Kolthoff J.P."/>
            <person name="Ohm R.A."/>
            <person name="Otillar R.P."/>
            <person name="Pangilinan J."/>
            <person name="Peng Y."/>
            <person name="Rokas A."/>
            <person name="Rosa C.A."/>
            <person name="Scheuner C."/>
            <person name="Sibirny A.A."/>
            <person name="Slot J.C."/>
            <person name="Stielow J.B."/>
            <person name="Sun H."/>
            <person name="Kurtzman C.P."/>
            <person name="Blackwell M."/>
            <person name="Grigoriev I.V."/>
            <person name="Jeffries T.W."/>
        </authorList>
    </citation>
    <scope>NUCLEOTIDE SEQUENCE [LARGE SCALE GENOMIC DNA]</scope>
    <source>
        <strain evidence="6">DSM 1968</strain>
    </source>
</reference>
<dbReference type="SUPFAM" id="SSF118116">
    <property type="entry name" value="DNA mismatch repair protein MutL"/>
    <property type="match status" value="1"/>
</dbReference>
<evidence type="ECO:0000313" key="6">
    <source>
        <dbReference type="Proteomes" id="UP000095038"/>
    </source>
</evidence>
<keyword evidence="2" id="KW-0227">DNA damage</keyword>
<dbReference type="GeneID" id="30968309"/>
<dbReference type="InterPro" id="IPR020568">
    <property type="entry name" value="Ribosomal_Su5_D2-typ_SF"/>
</dbReference>
<evidence type="ECO:0000259" key="3">
    <source>
        <dbReference type="SMART" id="SM00853"/>
    </source>
</evidence>
<dbReference type="PANTHER" id="PTHR10073">
    <property type="entry name" value="DNA MISMATCH REPAIR PROTEIN MLH, PMS, MUTL"/>
    <property type="match status" value="1"/>
</dbReference>
<dbReference type="GO" id="GO:0061982">
    <property type="term" value="P:meiosis I cell cycle process"/>
    <property type="evidence" value="ECO:0007669"/>
    <property type="project" value="UniProtKB-ARBA"/>
</dbReference>
<evidence type="ECO:0000259" key="4">
    <source>
        <dbReference type="SMART" id="SM01340"/>
    </source>
</evidence>
<evidence type="ECO:0000256" key="2">
    <source>
        <dbReference type="ARBA" id="ARBA00022763"/>
    </source>
</evidence>
<dbReference type="Pfam" id="PF01119">
    <property type="entry name" value="DNA_mis_repair"/>
    <property type="match status" value="1"/>
</dbReference>
<dbReference type="Proteomes" id="UP000095038">
    <property type="component" value="Unassembled WGS sequence"/>
</dbReference>
<accession>A0A1D2VDN7</accession>
<dbReference type="FunFam" id="3.30.565.10:FF:000017">
    <property type="entry name" value="PMS1 homolog 1, mismatch repair system component"/>
    <property type="match status" value="1"/>
</dbReference>
<dbReference type="Gene3D" id="3.30.565.10">
    <property type="entry name" value="Histidine kinase-like ATPase, C-terminal domain"/>
    <property type="match status" value="1"/>
</dbReference>
<dbReference type="InterPro" id="IPR002099">
    <property type="entry name" value="MutL/Mlh/PMS"/>
</dbReference>
<sequence>MSRLNIAKINNVDIQKINSGQVIIDLQTAVKELVENSLDANSTSIEILFKNYGIDSIEVIDNGDGIDRLDFKNIALNSYTSKLSSFDDLDILNSFGFRGEAIHSLVSTSKSFQITTATKETYPKASILNFGSNGLLISIKPTTRNVGTSSLITNLFENLPVRRKNFIKNHKREFNKAIELLTNYCLITENVRLKIFNILPKRNNKNLIIATKGLNNKLKDNIYSVFGSKIFNFKSLIEIDFSLNLFSTSKVKLVGYLSNPSPKMGVKSPSHQYIFVNSRPVILKNLKDLLNNLYKSFNLLQYPVFFLNLKINLNMIDINVTPDKRTILIQNETEILNLIKSKILDLYHNSDAEISKNNFKSSPFTNDKIDCDLEPKDIEENCKSLDSNTDNDIKTLIEDNNTSCMFERPTKRLKNNNLSNYTTSILKSFTNDLSGDSFSEKNAFQHYINNNIDNDSKIKENSFDIQKKHNDYHECNKTVNPSLQELNNGLEVTIFEGFGDKSNNNENSTEVSNSINAITNESKNVFNIASNNNFNDFSSQSDSVFCQLNINKSHLGLINKSDANKIVADINNDDKGIKKIKGDNKSKEILNRNDQLSKTFFNQKKLKNRESQNQLIVTNAFRMGEITQEFNEQETTEEQLTLKVNKKDFLEMKIVGQFNLGFILATSKHENLFIIDQHASDEKFNFEQLRKNTKFQRQRLISPINVELAIIDEMIVKDNIEMIEKNGFKIRVNENNKAGFKIELISIPISKKTVFDLSDFIELVYKIKENQSGGYKINNEVSCSKIYSMFASRACRMSIMIGKPLNISKMKKVVSNLSQLDKPWNCPHGRPTMRHLMELTKIETFIEDYTI</sequence>
<feature type="domain" description="MutL C-terminal dimerisation" evidence="3">
    <location>
        <begin position="654"/>
        <end position="805"/>
    </location>
</feature>
<dbReference type="Gene3D" id="3.30.1540.20">
    <property type="entry name" value="MutL, C-terminal domain, dimerisation subdomain"/>
    <property type="match status" value="1"/>
</dbReference>
<organism evidence="5 6">
    <name type="scientific">Ascoidea rubescens DSM 1968</name>
    <dbReference type="NCBI Taxonomy" id="1344418"/>
    <lineage>
        <taxon>Eukaryota</taxon>
        <taxon>Fungi</taxon>
        <taxon>Dikarya</taxon>
        <taxon>Ascomycota</taxon>
        <taxon>Saccharomycotina</taxon>
        <taxon>Saccharomycetes</taxon>
        <taxon>Ascoideaceae</taxon>
        <taxon>Ascoidea</taxon>
    </lineage>
</organism>
<feature type="domain" description="DNA mismatch repair protein S5" evidence="4">
    <location>
        <begin position="222"/>
        <end position="348"/>
    </location>
</feature>
<dbReference type="SUPFAM" id="SSF55874">
    <property type="entry name" value="ATPase domain of HSP90 chaperone/DNA topoisomerase II/histidine kinase"/>
    <property type="match status" value="1"/>
</dbReference>
<dbReference type="FunCoup" id="A0A1D2VDN7">
    <property type="interactions" value="731"/>
</dbReference>
<dbReference type="FunFam" id="3.30.1370.100:FF:000001">
    <property type="entry name" value="Mismatch repair endonuclease pms1, putative"/>
    <property type="match status" value="1"/>
</dbReference>
<evidence type="ECO:0008006" key="7">
    <source>
        <dbReference type="Google" id="ProtNLM"/>
    </source>
</evidence>
<dbReference type="PANTHER" id="PTHR10073:SF52">
    <property type="entry name" value="MISMATCH REPAIR ENDONUCLEASE PMS2"/>
    <property type="match status" value="1"/>
</dbReference>
<dbReference type="NCBIfam" id="TIGR00585">
    <property type="entry name" value="mutl"/>
    <property type="match status" value="1"/>
</dbReference>
<dbReference type="InParanoid" id="A0A1D2VDN7"/>
<dbReference type="InterPro" id="IPR013507">
    <property type="entry name" value="DNA_mismatch_S5_2-like"/>
</dbReference>
<dbReference type="OrthoDB" id="10263226at2759"/>
<dbReference type="InterPro" id="IPR042120">
    <property type="entry name" value="MutL_C_dimsub"/>
</dbReference>
<dbReference type="InterPro" id="IPR014790">
    <property type="entry name" value="MutL_C"/>
</dbReference>
<keyword evidence="6" id="KW-1185">Reference proteome</keyword>
<dbReference type="InterPro" id="IPR038973">
    <property type="entry name" value="MutL/Mlh/Pms-like"/>
</dbReference>
<dbReference type="GO" id="GO:0005524">
    <property type="term" value="F:ATP binding"/>
    <property type="evidence" value="ECO:0007669"/>
    <property type="project" value="InterPro"/>
</dbReference>
<dbReference type="CDD" id="cd16926">
    <property type="entry name" value="HATPase_MutL-MLH-PMS-like"/>
    <property type="match status" value="1"/>
</dbReference>